<feature type="transmembrane region" description="Helical" evidence="1">
    <location>
        <begin position="40"/>
        <end position="56"/>
    </location>
</feature>
<keyword evidence="1" id="KW-0472">Membrane</keyword>
<keyword evidence="1" id="KW-1133">Transmembrane helix</keyword>
<dbReference type="EMBL" id="NMUH01003492">
    <property type="protein sequence ID" value="MQM05866.1"/>
    <property type="molecule type" value="Genomic_DNA"/>
</dbReference>
<organism evidence="2 3">
    <name type="scientific">Colocasia esculenta</name>
    <name type="common">Wild taro</name>
    <name type="synonym">Arum esculentum</name>
    <dbReference type="NCBI Taxonomy" id="4460"/>
    <lineage>
        <taxon>Eukaryota</taxon>
        <taxon>Viridiplantae</taxon>
        <taxon>Streptophyta</taxon>
        <taxon>Embryophyta</taxon>
        <taxon>Tracheophyta</taxon>
        <taxon>Spermatophyta</taxon>
        <taxon>Magnoliopsida</taxon>
        <taxon>Liliopsida</taxon>
        <taxon>Araceae</taxon>
        <taxon>Aroideae</taxon>
        <taxon>Colocasieae</taxon>
        <taxon>Colocasia</taxon>
    </lineage>
</organism>
<accession>A0A843WDI7</accession>
<reference evidence="2" key="1">
    <citation type="submission" date="2017-07" db="EMBL/GenBank/DDBJ databases">
        <title>Taro Niue Genome Assembly and Annotation.</title>
        <authorList>
            <person name="Atibalentja N."/>
            <person name="Keating K."/>
            <person name="Fields C.J."/>
        </authorList>
    </citation>
    <scope>NUCLEOTIDE SEQUENCE</scope>
    <source>
        <strain evidence="2">Niue_2</strain>
        <tissue evidence="2">Leaf</tissue>
    </source>
</reference>
<dbReference type="Proteomes" id="UP000652761">
    <property type="component" value="Unassembled WGS sequence"/>
</dbReference>
<evidence type="ECO:0000313" key="2">
    <source>
        <dbReference type="EMBL" id="MQM05866.1"/>
    </source>
</evidence>
<comment type="caution">
    <text evidence="2">The sequence shown here is derived from an EMBL/GenBank/DDBJ whole genome shotgun (WGS) entry which is preliminary data.</text>
</comment>
<dbReference type="AlphaFoldDB" id="A0A843WDI7"/>
<name>A0A843WDI7_COLES</name>
<keyword evidence="3" id="KW-1185">Reference proteome</keyword>
<evidence type="ECO:0000313" key="3">
    <source>
        <dbReference type="Proteomes" id="UP000652761"/>
    </source>
</evidence>
<feature type="transmembrane region" description="Helical" evidence="1">
    <location>
        <begin position="62"/>
        <end position="84"/>
    </location>
</feature>
<proteinExistence type="predicted"/>
<evidence type="ECO:0000256" key="1">
    <source>
        <dbReference type="SAM" id="Phobius"/>
    </source>
</evidence>
<keyword evidence="1" id="KW-0812">Transmembrane</keyword>
<gene>
    <name evidence="2" type="ORF">Taro_038683</name>
</gene>
<protein>
    <submittedName>
        <fullName evidence="2">Uncharacterized protein</fullName>
    </submittedName>
</protein>
<sequence length="281" mass="29525">MVAIAGAKEGGSVDEVVEQVGDLEQAGVVAWGCRLCQGHLLAAAAAVVAVVAGTVVGRAGTVVVVVVVVVVVAAAVASAVTTVASDPADLSMSELTFSFLPNQFGSAHEGHILCLGTENNPTHCGPNAMVDTILCLVCCQIPICLLRRESKGIQGHDGYKDIGQRLGQRRILGSFGSIGLSGGIAILRRTNLGVLALILRRVLTLGRLLPIVTPWLLRLLGVWRPTYRALGVTYRTYLLIGLDPLGDWALRLLGVTGLRGLKHRVYGRVLKLSLNETGSAV</sequence>